<evidence type="ECO:0000313" key="2">
    <source>
        <dbReference type="Proteomes" id="UP000256964"/>
    </source>
</evidence>
<dbReference type="Proteomes" id="UP000256964">
    <property type="component" value="Unassembled WGS sequence"/>
</dbReference>
<sequence>MYLTAVRSAGGQLLTCESPSRLFGPISIWSLDNLRVAPDATSTARVASESRASLRCALQAACSLWNRWLVQGRARTRPDSSPDDAATGFRLQFTRLSCPLILQDRDGFPAPYSPRYC</sequence>
<dbReference type="EMBL" id="KZ857524">
    <property type="protein sequence ID" value="RDX41082.1"/>
    <property type="molecule type" value="Genomic_DNA"/>
</dbReference>
<protein>
    <submittedName>
        <fullName evidence="1">Uncharacterized protein</fullName>
    </submittedName>
</protein>
<evidence type="ECO:0000313" key="1">
    <source>
        <dbReference type="EMBL" id="RDX41082.1"/>
    </source>
</evidence>
<proteinExistence type="predicted"/>
<organism evidence="1 2">
    <name type="scientific">Lentinus brumalis</name>
    <dbReference type="NCBI Taxonomy" id="2498619"/>
    <lineage>
        <taxon>Eukaryota</taxon>
        <taxon>Fungi</taxon>
        <taxon>Dikarya</taxon>
        <taxon>Basidiomycota</taxon>
        <taxon>Agaricomycotina</taxon>
        <taxon>Agaricomycetes</taxon>
        <taxon>Polyporales</taxon>
        <taxon>Polyporaceae</taxon>
        <taxon>Lentinus</taxon>
    </lineage>
</organism>
<reference evidence="1 2" key="1">
    <citation type="journal article" date="2018" name="Biotechnol. Biofuels">
        <title>Integrative visual omics of the white-rot fungus Polyporus brumalis exposes the biotechnological potential of its oxidative enzymes for delignifying raw plant biomass.</title>
        <authorList>
            <person name="Miyauchi S."/>
            <person name="Rancon A."/>
            <person name="Drula E."/>
            <person name="Hage H."/>
            <person name="Chaduli D."/>
            <person name="Favel A."/>
            <person name="Grisel S."/>
            <person name="Henrissat B."/>
            <person name="Herpoel-Gimbert I."/>
            <person name="Ruiz-Duenas F.J."/>
            <person name="Chevret D."/>
            <person name="Hainaut M."/>
            <person name="Lin J."/>
            <person name="Wang M."/>
            <person name="Pangilinan J."/>
            <person name="Lipzen A."/>
            <person name="Lesage-Meessen L."/>
            <person name="Navarro D."/>
            <person name="Riley R."/>
            <person name="Grigoriev I.V."/>
            <person name="Zhou S."/>
            <person name="Raouche S."/>
            <person name="Rosso M.N."/>
        </authorList>
    </citation>
    <scope>NUCLEOTIDE SEQUENCE [LARGE SCALE GENOMIC DNA]</scope>
    <source>
        <strain evidence="1 2">BRFM 1820</strain>
    </source>
</reference>
<gene>
    <name evidence="1" type="ORF">OH76DRAFT_1412385</name>
</gene>
<keyword evidence="2" id="KW-1185">Reference proteome</keyword>
<accession>A0A371CLC4</accession>
<name>A0A371CLC4_9APHY</name>
<dbReference type="AlphaFoldDB" id="A0A371CLC4"/>